<feature type="signal peptide" evidence="1">
    <location>
        <begin position="1"/>
        <end position="20"/>
    </location>
</feature>
<reference evidence="2" key="1">
    <citation type="submission" date="2015-11" db="EMBL/GenBank/DDBJ databases">
        <title>De novo transcriptome assembly of four potential Pierce s Disease insect vectors from Arizona vineyards.</title>
        <authorList>
            <person name="Tassone E.E."/>
        </authorList>
    </citation>
    <scope>NUCLEOTIDE SEQUENCE</scope>
</reference>
<dbReference type="EMBL" id="GEBQ01013476">
    <property type="protein sequence ID" value="JAT26501.1"/>
    <property type="molecule type" value="Transcribed_RNA"/>
</dbReference>
<protein>
    <recommendedName>
        <fullName evidence="3">H-type lectin domain-containing protein</fullName>
    </recommendedName>
</protein>
<dbReference type="PANTHER" id="PTHR37685">
    <property type="entry name" value="GEO11136P1-RELATED"/>
    <property type="match status" value="1"/>
</dbReference>
<proteinExistence type="predicted"/>
<evidence type="ECO:0000313" key="2">
    <source>
        <dbReference type="EMBL" id="JAT26501.1"/>
    </source>
</evidence>
<keyword evidence="1" id="KW-0732">Signal</keyword>
<dbReference type="InterPro" id="IPR031734">
    <property type="entry name" value="MBF2"/>
</dbReference>
<organism evidence="2">
    <name type="scientific">Graphocephala atropunctata</name>
    <dbReference type="NCBI Taxonomy" id="36148"/>
    <lineage>
        <taxon>Eukaryota</taxon>
        <taxon>Metazoa</taxon>
        <taxon>Ecdysozoa</taxon>
        <taxon>Arthropoda</taxon>
        <taxon>Hexapoda</taxon>
        <taxon>Insecta</taxon>
        <taxon>Pterygota</taxon>
        <taxon>Neoptera</taxon>
        <taxon>Paraneoptera</taxon>
        <taxon>Hemiptera</taxon>
        <taxon>Auchenorrhyncha</taxon>
        <taxon>Membracoidea</taxon>
        <taxon>Cicadellidae</taxon>
        <taxon>Cicadellinae</taxon>
        <taxon>Cicadellini</taxon>
        <taxon>Graphocephala</taxon>
    </lineage>
</organism>
<sequence>MNTYIIYLVVLLSISRSMCGNDKYDEKNGRHYISMGHHSMKHKLLFHDNPVIEGTWVPYPKVKSYNVCYPPAGSPLGAVSIVAFNVTNKMPKGKEGYAYVKSGGVGANQLCLHLKTRRGGGYNFVIDVWGANKSR</sequence>
<feature type="chain" id="PRO_5008587607" description="H-type lectin domain-containing protein" evidence="1">
    <location>
        <begin position="21"/>
        <end position="135"/>
    </location>
</feature>
<evidence type="ECO:0008006" key="3">
    <source>
        <dbReference type="Google" id="ProtNLM"/>
    </source>
</evidence>
<dbReference type="PANTHER" id="PTHR37685:SF1">
    <property type="entry name" value="GEO11136P1-RELATED"/>
    <property type="match status" value="1"/>
</dbReference>
<gene>
    <name evidence="2" type="ORF">g.20812</name>
</gene>
<name>A0A1B6LS09_9HEMI</name>
<evidence type="ECO:0000256" key="1">
    <source>
        <dbReference type="SAM" id="SignalP"/>
    </source>
</evidence>
<dbReference type="AlphaFoldDB" id="A0A1B6LS09"/>
<accession>A0A1B6LS09</accession>
<dbReference type="Pfam" id="PF15868">
    <property type="entry name" value="MBF2"/>
    <property type="match status" value="1"/>
</dbReference>